<gene>
    <name evidence="5" type="ORF">A2W05_03740</name>
</gene>
<proteinExistence type="inferred from homology"/>
<feature type="chain" id="PRO_5009532311" description="Molecular chaperone Skp" evidence="4">
    <location>
        <begin position="20"/>
        <end position="170"/>
    </location>
</feature>
<reference evidence="5 6" key="1">
    <citation type="journal article" date="2016" name="Nat. Commun.">
        <title>Thousands of microbial genomes shed light on interconnected biogeochemical processes in an aquifer system.</title>
        <authorList>
            <person name="Anantharaman K."/>
            <person name="Brown C.T."/>
            <person name="Hug L.A."/>
            <person name="Sharon I."/>
            <person name="Castelle C.J."/>
            <person name="Probst A.J."/>
            <person name="Thomas B.C."/>
            <person name="Singh A."/>
            <person name="Wilkins M.J."/>
            <person name="Karaoz U."/>
            <person name="Brodie E.L."/>
            <person name="Williams K.H."/>
            <person name="Hubbard S.S."/>
            <person name="Banfield J.F."/>
        </authorList>
    </citation>
    <scope>NUCLEOTIDE SEQUENCE [LARGE SCALE GENOMIC DNA]</scope>
</reference>
<dbReference type="InterPro" id="IPR024930">
    <property type="entry name" value="Skp_dom_sf"/>
</dbReference>
<dbReference type="Gene3D" id="3.30.910.20">
    <property type="entry name" value="Skp domain"/>
    <property type="match status" value="1"/>
</dbReference>
<dbReference type="PANTHER" id="PTHR35089:SF1">
    <property type="entry name" value="CHAPERONE PROTEIN SKP"/>
    <property type="match status" value="1"/>
</dbReference>
<evidence type="ECO:0000256" key="1">
    <source>
        <dbReference type="ARBA" id="ARBA00009091"/>
    </source>
</evidence>
<dbReference type="SMART" id="SM00935">
    <property type="entry name" value="OmpH"/>
    <property type="match status" value="1"/>
</dbReference>
<feature type="coiled-coil region" evidence="3">
    <location>
        <begin position="32"/>
        <end position="117"/>
    </location>
</feature>
<protein>
    <recommendedName>
        <fullName evidence="7">Molecular chaperone Skp</fullName>
    </recommendedName>
</protein>
<dbReference type="Proteomes" id="UP000178797">
    <property type="component" value="Unassembled WGS sequence"/>
</dbReference>
<dbReference type="GO" id="GO:0051082">
    <property type="term" value="F:unfolded protein binding"/>
    <property type="evidence" value="ECO:0007669"/>
    <property type="project" value="InterPro"/>
</dbReference>
<evidence type="ECO:0000256" key="2">
    <source>
        <dbReference type="ARBA" id="ARBA00022729"/>
    </source>
</evidence>
<keyword evidence="2 4" id="KW-0732">Signal</keyword>
<dbReference type="AlphaFoldDB" id="A0A1F7RY37"/>
<dbReference type="InterPro" id="IPR005632">
    <property type="entry name" value="Chaperone_Skp"/>
</dbReference>
<evidence type="ECO:0000313" key="6">
    <source>
        <dbReference type="Proteomes" id="UP000178797"/>
    </source>
</evidence>
<feature type="signal peptide" evidence="4">
    <location>
        <begin position="1"/>
        <end position="19"/>
    </location>
</feature>
<dbReference type="PANTHER" id="PTHR35089">
    <property type="entry name" value="CHAPERONE PROTEIN SKP"/>
    <property type="match status" value="1"/>
</dbReference>
<keyword evidence="3" id="KW-0175">Coiled coil</keyword>
<evidence type="ECO:0008006" key="7">
    <source>
        <dbReference type="Google" id="ProtNLM"/>
    </source>
</evidence>
<dbReference type="GO" id="GO:0005829">
    <property type="term" value="C:cytosol"/>
    <property type="evidence" value="ECO:0007669"/>
    <property type="project" value="TreeGrafter"/>
</dbReference>
<comment type="similarity">
    <text evidence="1">Belongs to the Skp family.</text>
</comment>
<accession>A0A1F7RY37</accession>
<organism evidence="5 6">
    <name type="scientific">Candidatus Schekmanbacteria bacterium RBG_16_38_10</name>
    <dbReference type="NCBI Taxonomy" id="1817879"/>
    <lineage>
        <taxon>Bacteria</taxon>
        <taxon>Candidatus Schekmaniibacteriota</taxon>
    </lineage>
</organism>
<dbReference type="SUPFAM" id="SSF111384">
    <property type="entry name" value="OmpH-like"/>
    <property type="match status" value="1"/>
</dbReference>
<dbReference type="Pfam" id="PF03938">
    <property type="entry name" value="OmpH"/>
    <property type="match status" value="1"/>
</dbReference>
<dbReference type="GO" id="GO:0050821">
    <property type="term" value="P:protein stabilization"/>
    <property type="evidence" value="ECO:0007669"/>
    <property type="project" value="TreeGrafter"/>
</dbReference>
<dbReference type="EMBL" id="MGDE01000086">
    <property type="protein sequence ID" value="OGL46485.1"/>
    <property type="molecule type" value="Genomic_DNA"/>
</dbReference>
<evidence type="ECO:0000256" key="4">
    <source>
        <dbReference type="SAM" id="SignalP"/>
    </source>
</evidence>
<evidence type="ECO:0000313" key="5">
    <source>
        <dbReference type="EMBL" id="OGL46485.1"/>
    </source>
</evidence>
<name>A0A1F7RY37_9BACT</name>
<evidence type="ECO:0000256" key="3">
    <source>
        <dbReference type="SAM" id="Coils"/>
    </source>
</evidence>
<sequence length="170" mass="20190">MKIFFSVICLILFSFFASSSYGENFKIGVVDLQKVMLESKKGKQALKNLEDEFKEKRKKIESKDNELEVLKKELIEKVSGWSNEIKEKKEEEFNQKLKNYQREREEFEDEMGKKNSQINQKILKEIMEILEDIARKENYTIVLEKESLIYLSPSIDITGMVIEKYDRSLR</sequence>
<comment type="caution">
    <text evidence="5">The sequence shown here is derived from an EMBL/GenBank/DDBJ whole genome shotgun (WGS) entry which is preliminary data.</text>
</comment>